<comment type="caution">
    <text evidence="1">The sequence shown here is derived from an EMBL/GenBank/DDBJ whole genome shotgun (WGS) entry which is preliminary data.</text>
</comment>
<keyword evidence="1" id="KW-0560">Oxidoreductase</keyword>
<evidence type="ECO:0000313" key="1">
    <source>
        <dbReference type="EMBL" id="MFG6468433.1"/>
    </source>
</evidence>
<dbReference type="PIRSF" id="PIRSF011396">
    <property type="entry name" value="Trp_halogenase"/>
    <property type="match status" value="1"/>
</dbReference>
<gene>
    <name evidence="1" type="ORF">ACG01O_17555</name>
</gene>
<evidence type="ECO:0000313" key="2">
    <source>
        <dbReference type="Proteomes" id="UP001606303"/>
    </source>
</evidence>
<protein>
    <submittedName>
        <fullName evidence="1">Tryptophan halogenase family protein</fullName>
        <ecNumber evidence="1">1.14.19.-</ecNumber>
    </submittedName>
</protein>
<dbReference type="EMBL" id="JBIGIB010000005">
    <property type="protein sequence ID" value="MFG6468433.1"/>
    <property type="molecule type" value="Genomic_DNA"/>
</dbReference>
<sequence length="535" mass="60322">MAEPLLHDASAPAANADGPLLRKLVIVGGGTAGWMAAAALSKVLRGRVQIELVESDDIGTVGVGEATIPMIQQFNKAVGLDENEFLRETQGTFKLGIEFVNWRERGHRYFHGFGWFGQALHSTRFEDYWQKHWQRGTAQDLDDYSIGHQAALAGRFMRPTTEFGPSPLADIAYAFHFDAHLYARFLRRVSEGRGVQRTEGRVVQVHQHHNGHVRSVQLASGAVVAGDFFLDCSGFQGLLIEQTLKSGFEDWSDLLPCDRAIAVPCAPAPQLLPFTRSTAHTAGWQWRIPLQHRIGNGHVFCSRFMSEDEATHLLLTNLDGEPLAEPRTLRFTTGMRKQPWVGNVLALGLAAGFMEPLESTSIHLVHTALLKLLQFFPDRGFNPVVIAEYNRQARFEWERIRDFLVLHYHQTLRDDSPFWRHCRQLSIPDTLRAKMDLYRAHGRVFREADELFTEVSWLQVMHGQGLRAEGYFPLVDVVDDHAVRHHLQNTRDIIQRCVPQMPTHEAYIARHCPAPAPTALASRMAPTAHPLEPTA</sequence>
<dbReference type="InterPro" id="IPR033856">
    <property type="entry name" value="Trp_halogen"/>
</dbReference>
<dbReference type="Proteomes" id="UP001606303">
    <property type="component" value="Unassembled WGS sequence"/>
</dbReference>
<accession>A0ABW7H2G5</accession>
<dbReference type="Gene3D" id="3.50.50.60">
    <property type="entry name" value="FAD/NAD(P)-binding domain"/>
    <property type="match status" value="1"/>
</dbReference>
<dbReference type="SUPFAM" id="SSF51905">
    <property type="entry name" value="FAD/NAD(P)-binding domain"/>
    <property type="match status" value="1"/>
</dbReference>
<dbReference type="PANTHER" id="PTHR43747">
    <property type="entry name" value="FAD-BINDING PROTEIN"/>
    <property type="match status" value="1"/>
</dbReference>
<reference evidence="1 2" key="1">
    <citation type="submission" date="2024-08" db="EMBL/GenBank/DDBJ databases">
        <authorList>
            <person name="Lu H."/>
        </authorList>
    </citation>
    <scope>NUCLEOTIDE SEQUENCE [LARGE SCALE GENOMIC DNA]</scope>
    <source>
        <strain evidence="1 2">BYS87W</strain>
    </source>
</reference>
<dbReference type="EC" id="1.14.19.-" evidence="1"/>
<dbReference type="InterPro" id="IPR050816">
    <property type="entry name" value="Flavin-dep_Halogenase_NPB"/>
</dbReference>
<organism evidence="1 2">
    <name type="scientific">Pelomonas baiyunensis</name>
    <dbReference type="NCBI Taxonomy" id="3299026"/>
    <lineage>
        <taxon>Bacteria</taxon>
        <taxon>Pseudomonadati</taxon>
        <taxon>Pseudomonadota</taxon>
        <taxon>Betaproteobacteria</taxon>
        <taxon>Burkholderiales</taxon>
        <taxon>Sphaerotilaceae</taxon>
        <taxon>Roseateles</taxon>
    </lineage>
</organism>
<dbReference type="GO" id="GO:0016491">
    <property type="term" value="F:oxidoreductase activity"/>
    <property type="evidence" value="ECO:0007669"/>
    <property type="project" value="UniProtKB-KW"/>
</dbReference>
<name>A0ABW7H2G5_9BURK</name>
<dbReference type="RefSeq" id="WP_394386595.1">
    <property type="nucleotide sequence ID" value="NZ_JBIGIB010000005.1"/>
</dbReference>
<dbReference type="InterPro" id="IPR006905">
    <property type="entry name" value="Flavin_halogenase"/>
</dbReference>
<dbReference type="InterPro" id="IPR036188">
    <property type="entry name" value="FAD/NAD-bd_sf"/>
</dbReference>
<proteinExistence type="predicted"/>
<dbReference type="Pfam" id="PF04820">
    <property type="entry name" value="Trp_halogenase"/>
    <property type="match status" value="1"/>
</dbReference>
<keyword evidence="2" id="KW-1185">Reference proteome</keyword>
<dbReference type="PANTHER" id="PTHR43747:SF4">
    <property type="entry name" value="FLAVIN-DEPENDENT TRYPTOPHAN HALOGENASE"/>
    <property type="match status" value="1"/>
</dbReference>